<gene>
    <name evidence="1" type="ORF">HMC16_00145</name>
</gene>
<proteinExistence type="predicted"/>
<dbReference type="InterPro" id="IPR057369">
    <property type="entry name" value="VG15"/>
</dbReference>
<sequence>MHDSWNVHRRQLDALVRDATQALLAYVRANPGMTSDDLQFIYEALVDQFGTGAAESALQTLEDSRTAAGVRHLPAPVRAGLPPPAQVAGTFGWAQSQAENVEELARVLAGPLGRLVRQPARQTVFSSTQAAGTRWARIPGGKACWFCLMLASRGAVYHSKESASLTSKRSATAPEVKFRNKAAKGGHRYKLGQAEGDKFHDNCDCQVVEVHDDAELPPIVEELYDEWVEVTWNDGLPGGSQLQRWKEHIAQTRPNGEAARPK</sequence>
<dbReference type="AlphaFoldDB" id="A0A838CGU0"/>
<comment type="caution">
    <text evidence="1">The sequence shown here is derived from an EMBL/GenBank/DDBJ whole genome shotgun (WGS) entry which is preliminary data.</text>
</comment>
<name>A0A838CGU0_9CORY</name>
<evidence type="ECO:0000313" key="2">
    <source>
        <dbReference type="Proteomes" id="UP000581408"/>
    </source>
</evidence>
<reference evidence="1 2" key="1">
    <citation type="submission" date="2020-05" db="EMBL/GenBank/DDBJ databases">
        <title>Descriptions of Corynebacterium xxxx sp. nov., Corynebacterium yyyy sp. nov. and Corynebacterium zzzz sp. nov.</title>
        <authorList>
            <person name="Zhang G."/>
        </authorList>
    </citation>
    <scope>NUCLEOTIDE SEQUENCE [LARGE SCALE GENOMIC DNA]</scope>
    <source>
        <strain evidence="2">zg-915</strain>
    </source>
</reference>
<organism evidence="1 2">
    <name type="scientific">Corynebacterium wankanglinii</name>
    <dbReference type="NCBI Taxonomy" id="2735136"/>
    <lineage>
        <taxon>Bacteria</taxon>
        <taxon>Bacillati</taxon>
        <taxon>Actinomycetota</taxon>
        <taxon>Actinomycetes</taxon>
        <taxon>Mycobacteriales</taxon>
        <taxon>Corynebacteriaceae</taxon>
        <taxon>Corynebacterium</taxon>
    </lineage>
</organism>
<dbReference type="EMBL" id="JABFEE010000001">
    <property type="protein sequence ID" value="MBA1834157.1"/>
    <property type="molecule type" value="Genomic_DNA"/>
</dbReference>
<evidence type="ECO:0008006" key="3">
    <source>
        <dbReference type="Google" id="ProtNLM"/>
    </source>
</evidence>
<evidence type="ECO:0000313" key="1">
    <source>
        <dbReference type="EMBL" id="MBA1834157.1"/>
    </source>
</evidence>
<dbReference type="RefSeq" id="WP_181193766.1">
    <property type="nucleotide sequence ID" value="NZ_JABFEE010000001.1"/>
</dbReference>
<accession>A0A838CGU0</accession>
<dbReference type="Pfam" id="PF25310">
    <property type="entry name" value="VG15"/>
    <property type="match status" value="1"/>
</dbReference>
<protein>
    <recommendedName>
        <fullName evidence="3">MuF-like minor capsid protein</fullName>
    </recommendedName>
</protein>
<dbReference type="Proteomes" id="UP000581408">
    <property type="component" value="Unassembled WGS sequence"/>
</dbReference>